<evidence type="ECO:0000256" key="1">
    <source>
        <dbReference type="SAM" id="MobiDB-lite"/>
    </source>
</evidence>
<feature type="compositionally biased region" description="Polar residues" evidence="1">
    <location>
        <begin position="74"/>
        <end position="93"/>
    </location>
</feature>
<feature type="compositionally biased region" description="Basic and acidic residues" evidence="1">
    <location>
        <begin position="51"/>
        <end position="67"/>
    </location>
</feature>
<dbReference type="RefSeq" id="XP_007780391.1">
    <property type="nucleotide sequence ID" value="XM_007782201.1"/>
</dbReference>
<evidence type="ECO:0000313" key="3">
    <source>
        <dbReference type="Proteomes" id="UP000016924"/>
    </source>
</evidence>
<organism evidence="2 3">
    <name type="scientific">Coniosporium apollinis (strain CBS 100218)</name>
    <name type="common">Rock-inhabiting black yeast</name>
    <dbReference type="NCBI Taxonomy" id="1168221"/>
    <lineage>
        <taxon>Eukaryota</taxon>
        <taxon>Fungi</taxon>
        <taxon>Dikarya</taxon>
        <taxon>Ascomycota</taxon>
        <taxon>Pezizomycotina</taxon>
        <taxon>Dothideomycetes</taxon>
        <taxon>Dothideomycetes incertae sedis</taxon>
        <taxon>Coniosporium</taxon>
    </lineage>
</organism>
<dbReference type="GeneID" id="19901620"/>
<dbReference type="eggNOG" id="ENOG502S26C">
    <property type="taxonomic scope" value="Eukaryota"/>
</dbReference>
<dbReference type="SUPFAM" id="SSF57959">
    <property type="entry name" value="Leucine zipper domain"/>
    <property type="match status" value="1"/>
</dbReference>
<evidence type="ECO:0000313" key="2">
    <source>
        <dbReference type="EMBL" id="EON65074.1"/>
    </source>
</evidence>
<accession>R7YTC6</accession>
<dbReference type="InterPro" id="IPR021833">
    <property type="entry name" value="DUF3425"/>
</dbReference>
<keyword evidence="3" id="KW-1185">Reference proteome</keyword>
<protein>
    <recommendedName>
        <fullName evidence="4">BZIP domain-containing protein</fullName>
    </recommendedName>
</protein>
<dbReference type="GO" id="GO:0003700">
    <property type="term" value="F:DNA-binding transcription factor activity"/>
    <property type="evidence" value="ECO:0007669"/>
    <property type="project" value="InterPro"/>
</dbReference>
<dbReference type="PANTHER" id="PTHR38116">
    <property type="entry name" value="CHROMOSOME 7, WHOLE GENOME SHOTGUN SEQUENCE"/>
    <property type="match status" value="1"/>
</dbReference>
<dbReference type="OrthoDB" id="5973539at2759"/>
<dbReference type="EMBL" id="JH767572">
    <property type="protein sequence ID" value="EON65074.1"/>
    <property type="molecule type" value="Genomic_DNA"/>
</dbReference>
<dbReference type="OMA" id="FERWWWA"/>
<feature type="region of interest" description="Disordered" evidence="1">
    <location>
        <begin position="1"/>
        <end position="97"/>
    </location>
</feature>
<dbReference type="HOGENOM" id="CLU_037870_0_0_1"/>
<gene>
    <name evidence="2" type="ORF">W97_04309</name>
</gene>
<name>R7YTC6_CONA1</name>
<dbReference type="Gene3D" id="1.20.5.170">
    <property type="match status" value="1"/>
</dbReference>
<reference evidence="3" key="1">
    <citation type="submission" date="2012-06" db="EMBL/GenBank/DDBJ databases">
        <title>The genome sequence of Coniosporium apollinis CBS 100218.</title>
        <authorList>
            <consortium name="The Broad Institute Genome Sequencing Platform"/>
            <person name="Cuomo C."/>
            <person name="Gorbushina A."/>
            <person name="Noack S."/>
            <person name="Walker B."/>
            <person name="Young S.K."/>
            <person name="Zeng Q."/>
            <person name="Gargeya S."/>
            <person name="Fitzgerald M."/>
            <person name="Haas B."/>
            <person name="Abouelleil A."/>
            <person name="Alvarado L."/>
            <person name="Arachchi H.M."/>
            <person name="Berlin A.M."/>
            <person name="Chapman S.B."/>
            <person name="Goldberg J."/>
            <person name="Griggs A."/>
            <person name="Gujja S."/>
            <person name="Hansen M."/>
            <person name="Howarth C."/>
            <person name="Imamovic A."/>
            <person name="Larimer J."/>
            <person name="McCowan C."/>
            <person name="Montmayeur A."/>
            <person name="Murphy C."/>
            <person name="Neiman D."/>
            <person name="Pearson M."/>
            <person name="Priest M."/>
            <person name="Roberts A."/>
            <person name="Saif S."/>
            <person name="Shea T."/>
            <person name="Sisk P."/>
            <person name="Sykes S."/>
            <person name="Wortman J."/>
            <person name="Nusbaum C."/>
            <person name="Birren B."/>
        </authorList>
    </citation>
    <scope>NUCLEOTIDE SEQUENCE [LARGE SCALE GENOMIC DNA]</scope>
    <source>
        <strain evidence="3">CBS 100218</strain>
    </source>
</reference>
<sequence>MLDGNNVPDRGDPDRKRALNVLAQRRYRQRKRDRMLALEGKVRAAPTSSEAHGRTEVPSSLEERAESTPEENMETPQSTLPASQDITLNTPSPLGSAMDAATSAMPVSGWCSAAVPWAGNIDGSLGCSSWGQVDNGLEGSALITFDTLLSPNDADLGQELHSLETLQFTFPDDAILDVPLLQVLKVGISIAQMLGCEHSMWDPNTLRVFDIGEIPGLILPPNLEPTEVQKRIPHHPLFDILPWPSIRSKLICIFAQPPEARPPSARDPLAVLQMAYDIDDPVEGFRIAGADGFDGGNWEIGQAFFRNWWWALDRAVVEHSNALRAKRGADRLQFVSN</sequence>
<proteinExistence type="predicted"/>
<dbReference type="PANTHER" id="PTHR38116:SF9">
    <property type="entry name" value="BZIP DOMAIN-CONTAINING PROTEIN"/>
    <property type="match status" value="1"/>
</dbReference>
<dbReference type="AlphaFoldDB" id="R7YTC6"/>
<dbReference type="InterPro" id="IPR046347">
    <property type="entry name" value="bZIP_sf"/>
</dbReference>
<dbReference type="Pfam" id="PF11905">
    <property type="entry name" value="DUF3425"/>
    <property type="match status" value="1"/>
</dbReference>
<dbReference type="STRING" id="1168221.R7YTC6"/>
<dbReference type="Proteomes" id="UP000016924">
    <property type="component" value="Unassembled WGS sequence"/>
</dbReference>
<evidence type="ECO:0008006" key="4">
    <source>
        <dbReference type="Google" id="ProtNLM"/>
    </source>
</evidence>